<dbReference type="PANTHER" id="PTHR10429">
    <property type="entry name" value="DNA-3-METHYLADENINE GLYCOSYLASE"/>
    <property type="match status" value="1"/>
</dbReference>
<reference evidence="6 7" key="1">
    <citation type="submission" date="2016-08" db="EMBL/GenBank/DDBJ databases">
        <title>Draft genome of Fabibacter sp. strain SK-8.</title>
        <authorList>
            <person name="Wong S.-K."/>
            <person name="Hamasaki K."/>
            <person name="Yoshizawa S."/>
        </authorList>
    </citation>
    <scope>NUCLEOTIDE SEQUENCE [LARGE SCALE GENOMIC DNA]</scope>
    <source>
        <strain evidence="6 7">SK-8</strain>
    </source>
</reference>
<evidence type="ECO:0000256" key="5">
    <source>
        <dbReference type="HAMAP-Rule" id="MF_00527"/>
    </source>
</evidence>
<dbReference type="GO" id="GO:0006284">
    <property type="term" value="P:base-excision repair"/>
    <property type="evidence" value="ECO:0007669"/>
    <property type="project" value="InterPro"/>
</dbReference>
<dbReference type="NCBIfam" id="TIGR00567">
    <property type="entry name" value="3mg"/>
    <property type="match status" value="1"/>
</dbReference>
<organism evidence="6 7">
    <name type="scientific">Roseivirga misakiensis</name>
    <dbReference type="NCBI Taxonomy" id="1563681"/>
    <lineage>
        <taxon>Bacteria</taxon>
        <taxon>Pseudomonadati</taxon>
        <taxon>Bacteroidota</taxon>
        <taxon>Cytophagia</taxon>
        <taxon>Cytophagales</taxon>
        <taxon>Roseivirgaceae</taxon>
        <taxon>Roseivirga</taxon>
    </lineage>
</organism>
<accession>A0A1E5SZW4</accession>
<dbReference type="OrthoDB" id="9794313at2"/>
<dbReference type="GO" id="GO:0003677">
    <property type="term" value="F:DNA binding"/>
    <property type="evidence" value="ECO:0007669"/>
    <property type="project" value="InterPro"/>
</dbReference>
<dbReference type="GO" id="GO:0003905">
    <property type="term" value="F:alkylbase DNA N-glycosylase activity"/>
    <property type="evidence" value="ECO:0007669"/>
    <property type="project" value="InterPro"/>
</dbReference>
<keyword evidence="2 5" id="KW-0227">DNA damage</keyword>
<keyword evidence="4 5" id="KW-0234">DNA repair</keyword>
<comment type="caution">
    <text evidence="6">The sequence shown here is derived from an EMBL/GenBank/DDBJ whole genome shotgun (WGS) entry which is preliminary data.</text>
</comment>
<gene>
    <name evidence="6" type="ORF">BFP71_14495</name>
</gene>
<proteinExistence type="inferred from homology"/>
<dbReference type="InterPro" id="IPR011034">
    <property type="entry name" value="Formyl_transferase-like_C_sf"/>
</dbReference>
<dbReference type="PANTHER" id="PTHR10429:SF0">
    <property type="entry name" value="DNA-3-METHYLADENINE GLYCOSYLASE"/>
    <property type="match status" value="1"/>
</dbReference>
<dbReference type="RefSeq" id="WP_069836165.1">
    <property type="nucleotide sequence ID" value="NZ_MDGQ01000005.1"/>
</dbReference>
<sequence>MKLTRDFYERPNVVEIAKDVLGKTLHTKINGVYTAAIVTEVEAYAGRNDKACHANNGLRSKRTEVMYGQGGFSYVYLCYGIHHLFNIVTNKKDFADAILIRGVEPLIGLEAMQLRRNMTKANPRLSSGPGILSQALGIRTKDHYGLDLLGDTIWLSDGREITNHEIGTSPRIGVDYAGEDALKPWRFYIKDNRWLSKR</sequence>
<dbReference type="InterPro" id="IPR003180">
    <property type="entry name" value="MPG"/>
</dbReference>
<dbReference type="Gene3D" id="3.10.300.10">
    <property type="entry name" value="Methylpurine-DNA glycosylase (MPG)"/>
    <property type="match status" value="1"/>
</dbReference>
<evidence type="ECO:0000256" key="1">
    <source>
        <dbReference type="ARBA" id="ARBA00009232"/>
    </source>
</evidence>
<dbReference type="AlphaFoldDB" id="A0A1E5SZW4"/>
<protein>
    <recommendedName>
        <fullName evidence="5">Putative 3-methyladenine DNA glycosylase</fullName>
        <ecNumber evidence="5">3.2.2.-</ecNumber>
    </recommendedName>
</protein>
<evidence type="ECO:0000256" key="4">
    <source>
        <dbReference type="ARBA" id="ARBA00023204"/>
    </source>
</evidence>
<dbReference type="Proteomes" id="UP000095552">
    <property type="component" value="Unassembled WGS sequence"/>
</dbReference>
<dbReference type="SUPFAM" id="SSF50486">
    <property type="entry name" value="FMT C-terminal domain-like"/>
    <property type="match status" value="1"/>
</dbReference>
<dbReference type="InterPro" id="IPR036995">
    <property type="entry name" value="MPG_sf"/>
</dbReference>
<dbReference type="HAMAP" id="MF_00527">
    <property type="entry name" value="3MGH"/>
    <property type="match status" value="1"/>
</dbReference>
<name>A0A1E5SZW4_9BACT</name>
<dbReference type="STRING" id="1563681.BFP71_14495"/>
<dbReference type="FunFam" id="3.10.300.10:FF:000001">
    <property type="entry name" value="Putative 3-methyladenine DNA glycosylase"/>
    <property type="match status" value="1"/>
</dbReference>
<comment type="similarity">
    <text evidence="1 5">Belongs to the DNA glycosylase MPG family.</text>
</comment>
<dbReference type="CDD" id="cd00540">
    <property type="entry name" value="AAG"/>
    <property type="match status" value="1"/>
</dbReference>
<keyword evidence="7" id="KW-1185">Reference proteome</keyword>
<dbReference type="EMBL" id="MDGQ01000005">
    <property type="protein sequence ID" value="OEK04661.1"/>
    <property type="molecule type" value="Genomic_DNA"/>
</dbReference>
<evidence type="ECO:0000256" key="3">
    <source>
        <dbReference type="ARBA" id="ARBA00022801"/>
    </source>
</evidence>
<dbReference type="Pfam" id="PF02245">
    <property type="entry name" value="Pur_DNA_glyco"/>
    <property type="match status" value="1"/>
</dbReference>
<dbReference type="EC" id="3.2.2.-" evidence="5"/>
<evidence type="ECO:0000313" key="6">
    <source>
        <dbReference type="EMBL" id="OEK04661.1"/>
    </source>
</evidence>
<evidence type="ECO:0000313" key="7">
    <source>
        <dbReference type="Proteomes" id="UP000095552"/>
    </source>
</evidence>
<keyword evidence="3 5" id="KW-0378">Hydrolase</keyword>
<evidence type="ECO:0000256" key="2">
    <source>
        <dbReference type="ARBA" id="ARBA00022763"/>
    </source>
</evidence>